<sequence length="116" mass="13082">MLWVFIISLAIVLVCAYICRNSSDGIAALATSILLISLFLSLLCAPWPIQCLLLLLVLLSNKRYFLPSESLAEAQDDKKIQLTYRGVKYEATTPPMETSQDKITGKYRGQVWRVRT</sequence>
<accession>K9WJW6</accession>
<dbReference type="AlphaFoldDB" id="K9WJW6"/>
<evidence type="ECO:0000256" key="1">
    <source>
        <dbReference type="SAM" id="Phobius"/>
    </source>
</evidence>
<proteinExistence type="predicted"/>
<keyword evidence="1" id="KW-0472">Membrane</keyword>
<organism evidence="2 3">
    <name type="scientific">Allocoleopsis franciscana PCC 7113</name>
    <dbReference type="NCBI Taxonomy" id="1173027"/>
    <lineage>
        <taxon>Bacteria</taxon>
        <taxon>Bacillati</taxon>
        <taxon>Cyanobacteriota</taxon>
        <taxon>Cyanophyceae</taxon>
        <taxon>Coleofasciculales</taxon>
        <taxon>Coleofasciculaceae</taxon>
        <taxon>Allocoleopsis</taxon>
        <taxon>Allocoleopsis franciscana</taxon>
    </lineage>
</organism>
<feature type="transmembrane region" description="Helical" evidence="1">
    <location>
        <begin position="26"/>
        <end position="59"/>
    </location>
</feature>
<dbReference type="EMBL" id="CP003630">
    <property type="protein sequence ID" value="AFZ20493.1"/>
    <property type="molecule type" value="Genomic_DNA"/>
</dbReference>
<gene>
    <name evidence="2" type="ORF">Mic7113_4825</name>
</gene>
<reference evidence="2 3" key="1">
    <citation type="submission" date="2012-06" db="EMBL/GenBank/DDBJ databases">
        <title>Finished chromosome of genome of Microcoleus sp. PCC 7113.</title>
        <authorList>
            <consortium name="US DOE Joint Genome Institute"/>
            <person name="Gugger M."/>
            <person name="Coursin T."/>
            <person name="Rippka R."/>
            <person name="Tandeau De Marsac N."/>
            <person name="Huntemann M."/>
            <person name="Wei C.-L."/>
            <person name="Han J."/>
            <person name="Detter J.C."/>
            <person name="Han C."/>
            <person name="Tapia R."/>
            <person name="Chen A."/>
            <person name="Kyrpides N."/>
            <person name="Mavromatis K."/>
            <person name="Markowitz V."/>
            <person name="Szeto E."/>
            <person name="Ivanova N."/>
            <person name="Pagani I."/>
            <person name="Pati A."/>
            <person name="Goodwin L."/>
            <person name="Nordberg H.P."/>
            <person name="Cantor M.N."/>
            <person name="Hua S.X."/>
            <person name="Woyke T."/>
            <person name="Kerfeld C.A."/>
        </authorList>
    </citation>
    <scope>NUCLEOTIDE SEQUENCE [LARGE SCALE GENOMIC DNA]</scope>
    <source>
        <strain evidence="2 3">PCC 7113</strain>
    </source>
</reference>
<evidence type="ECO:0008006" key="4">
    <source>
        <dbReference type="Google" id="ProtNLM"/>
    </source>
</evidence>
<dbReference type="Proteomes" id="UP000010471">
    <property type="component" value="Chromosome"/>
</dbReference>
<protein>
    <recommendedName>
        <fullName evidence="4">DUF4278 domain-containing protein</fullName>
    </recommendedName>
</protein>
<dbReference type="HOGENOM" id="CLU_142897_0_0_3"/>
<dbReference type="RefSeq" id="WP_015184628.1">
    <property type="nucleotide sequence ID" value="NC_019738.1"/>
</dbReference>
<keyword evidence="3" id="KW-1185">Reference proteome</keyword>
<dbReference type="Pfam" id="PF14105">
    <property type="entry name" value="DUF4278"/>
    <property type="match status" value="1"/>
</dbReference>
<dbReference type="KEGG" id="mic:Mic7113_4825"/>
<keyword evidence="1" id="KW-1133">Transmembrane helix</keyword>
<dbReference type="eggNOG" id="ENOG5032Y6B">
    <property type="taxonomic scope" value="Bacteria"/>
</dbReference>
<evidence type="ECO:0000313" key="3">
    <source>
        <dbReference type="Proteomes" id="UP000010471"/>
    </source>
</evidence>
<dbReference type="InterPro" id="IPR025458">
    <property type="entry name" value="DUF4278"/>
</dbReference>
<name>K9WJW6_9CYAN</name>
<evidence type="ECO:0000313" key="2">
    <source>
        <dbReference type="EMBL" id="AFZ20493.1"/>
    </source>
</evidence>
<keyword evidence="1" id="KW-0812">Transmembrane</keyword>